<dbReference type="PANTHER" id="PTHR44656">
    <property type="entry name" value="DEHYDROGENASE/REDUCTASE SDR FAMILY MEMBER 12"/>
    <property type="match status" value="1"/>
</dbReference>
<protein>
    <submittedName>
        <fullName evidence="1">SDR family NAD(P)-dependent oxidoreductase</fullName>
    </submittedName>
</protein>
<dbReference type="InterPro" id="IPR052992">
    <property type="entry name" value="SDR_member_12"/>
</dbReference>
<comment type="caution">
    <text evidence="1">The sequence shown here is derived from an EMBL/GenBank/DDBJ whole genome shotgun (WGS) entry which is preliminary data.</text>
</comment>
<keyword evidence="2" id="KW-1185">Reference proteome</keyword>
<gene>
    <name evidence="1" type="ORF">KXJ70_10905</name>
</gene>
<dbReference type="PANTHER" id="PTHR44656:SF7">
    <property type="entry name" value="DEHYDROGENASE_REDUCTASE SDR FAMILY MEMBER 12"/>
    <property type="match status" value="1"/>
</dbReference>
<dbReference type="InterPro" id="IPR002347">
    <property type="entry name" value="SDR_fam"/>
</dbReference>
<dbReference type="RefSeq" id="WP_219043532.1">
    <property type="nucleotide sequence ID" value="NZ_JAHWDQ010000002.1"/>
</dbReference>
<reference evidence="1" key="1">
    <citation type="submission" date="2021-07" db="EMBL/GenBank/DDBJ databases">
        <title>Zhongshania sp. CAU 1632 isolated from seawater.</title>
        <authorList>
            <person name="Kim W."/>
        </authorList>
    </citation>
    <scope>NUCLEOTIDE SEQUENCE</scope>
    <source>
        <strain evidence="1">CAU 1632</strain>
    </source>
</reference>
<evidence type="ECO:0000313" key="1">
    <source>
        <dbReference type="EMBL" id="MBW2941292.1"/>
    </source>
</evidence>
<dbReference type="Proteomes" id="UP001166291">
    <property type="component" value="Unassembled WGS sequence"/>
</dbReference>
<dbReference type="EMBL" id="JAHWDQ010000002">
    <property type="protein sequence ID" value="MBW2941292.1"/>
    <property type="molecule type" value="Genomic_DNA"/>
</dbReference>
<dbReference type="Pfam" id="PF00106">
    <property type="entry name" value="adh_short"/>
    <property type="match status" value="1"/>
</dbReference>
<proteinExistence type="predicted"/>
<organism evidence="1 2">
    <name type="scientific">Zhongshania aquimaris</name>
    <dbReference type="NCBI Taxonomy" id="2857107"/>
    <lineage>
        <taxon>Bacteria</taxon>
        <taxon>Pseudomonadati</taxon>
        <taxon>Pseudomonadota</taxon>
        <taxon>Gammaproteobacteria</taxon>
        <taxon>Cellvibrionales</taxon>
        <taxon>Spongiibacteraceae</taxon>
        <taxon>Zhongshania</taxon>
    </lineage>
</organism>
<dbReference type="Pfam" id="PF10604">
    <property type="entry name" value="Polyketide_cyc2"/>
    <property type="match status" value="1"/>
</dbReference>
<accession>A0ABS6VSJ1</accession>
<evidence type="ECO:0000313" key="2">
    <source>
        <dbReference type="Proteomes" id="UP001166291"/>
    </source>
</evidence>
<sequence>MKYTLNEAIVVDRPIEDCFAYLKDFSTIEQWDPGVYRSRKLTPGSPKVGTEYEILLKLPANKQAAMHYRQIAIEQPRQLILEGVGDNFSALDTITLTALNKNRTSIDYRAELDLAWLQPSTLWIFKPLLKRIGTKAVNGLQVALSNPDAPASRRLKNDICDKLVVPAALGFGKRGYLSQPRKSHSNRMDGKVVAITGPTAGLGLDAACELSRLGATLILIGRDGEKLQQAATDIQNFSGCETNSLHIVEADLSSLHATSAAAKAILQTQPRIDVLINNAGALFATREETAEGFEQALAVNFLAPVLLSKLLDGHFTDASRVINVVSGGLYFQGVNLDDLQFRNEAYDGSKAYARAKRALLYMSQESTGKTSYYTMHPGWAATPGVAKSLPAFNKKLKHFMRDGRMGADTMIWLATAPELSRSDQAELWFDRQPHTCDVLPGTKSSAAEIQQLRNWTFATLSRFE</sequence>
<name>A0ABS6VSJ1_9GAMM</name>
<dbReference type="InterPro" id="IPR019587">
    <property type="entry name" value="Polyketide_cyclase/dehydratase"/>
</dbReference>